<dbReference type="GO" id="GO:0004674">
    <property type="term" value="F:protein serine/threonine kinase activity"/>
    <property type="evidence" value="ECO:0007669"/>
    <property type="project" value="UniProtKB-KW"/>
</dbReference>
<keyword evidence="13" id="KW-1185">Reference proteome</keyword>
<feature type="region of interest" description="Disordered" evidence="10">
    <location>
        <begin position="1"/>
        <end position="104"/>
    </location>
</feature>
<proteinExistence type="inferred from homology"/>
<dbReference type="InterPro" id="IPR000719">
    <property type="entry name" value="Prot_kinase_dom"/>
</dbReference>
<dbReference type="Gene3D" id="1.10.510.10">
    <property type="entry name" value="Transferase(Phosphotransferase) domain 1"/>
    <property type="match status" value="1"/>
</dbReference>
<feature type="region of interest" description="Disordered" evidence="10">
    <location>
        <begin position="430"/>
        <end position="462"/>
    </location>
</feature>
<dbReference type="InterPro" id="IPR008271">
    <property type="entry name" value="Ser/Thr_kinase_AS"/>
</dbReference>
<dbReference type="GO" id="GO:0005524">
    <property type="term" value="F:ATP binding"/>
    <property type="evidence" value="ECO:0007669"/>
    <property type="project" value="UniProtKB-KW"/>
</dbReference>
<dbReference type="EMBL" id="JARKIE010000153">
    <property type="protein sequence ID" value="KAJ7675110.1"/>
    <property type="molecule type" value="Genomic_DNA"/>
</dbReference>
<dbReference type="PROSITE" id="PS50011">
    <property type="entry name" value="PROTEIN_KINASE_DOM"/>
    <property type="match status" value="1"/>
</dbReference>
<protein>
    <recommendedName>
        <fullName evidence="2">non-specific serine/threonine protein kinase</fullName>
        <ecNumber evidence="2">2.7.11.1</ecNumber>
    </recommendedName>
</protein>
<dbReference type="SUPFAM" id="SSF56112">
    <property type="entry name" value="Protein kinase-like (PK-like)"/>
    <property type="match status" value="1"/>
</dbReference>
<dbReference type="PANTHER" id="PTHR24356">
    <property type="entry name" value="SERINE/THREONINE-PROTEIN KINASE"/>
    <property type="match status" value="1"/>
</dbReference>
<evidence type="ECO:0000256" key="7">
    <source>
        <dbReference type="ARBA" id="ARBA00022840"/>
    </source>
</evidence>
<gene>
    <name evidence="12" type="ORF">B0H17DRAFT_1161711</name>
</gene>
<feature type="compositionally biased region" description="Polar residues" evidence="10">
    <location>
        <begin position="49"/>
        <end position="62"/>
    </location>
</feature>
<dbReference type="EC" id="2.7.11.1" evidence="2"/>
<dbReference type="SMART" id="SM00220">
    <property type="entry name" value="S_TKc"/>
    <property type="match status" value="1"/>
</dbReference>
<feature type="region of interest" description="Disordered" evidence="10">
    <location>
        <begin position="482"/>
        <end position="557"/>
    </location>
</feature>
<evidence type="ECO:0000256" key="5">
    <source>
        <dbReference type="ARBA" id="ARBA00022741"/>
    </source>
</evidence>
<feature type="compositionally biased region" description="Basic and acidic residues" evidence="10">
    <location>
        <begin position="506"/>
        <end position="519"/>
    </location>
</feature>
<evidence type="ECO:0000256" key="8">
    <source>
        <dbReference type="ARBA" id="ARBA00047899"/>
    </source>
</evidence>
<evidence type="ECO:0000256" key="4">
    <source>
        <dbReference type="ARBA" id="ARBA00022679"/>
    </source>
</evidence>
<feature type="compositionally biased region" description="Low complexity" evidence="10">
    <location>
        <begin position="482"/>
        <end position="501"/>
    </location>
</feature>
<evidence type="ECO:0000256" key="2">
    <source>
        <dbReference type="ARBA" id="ARBA00012513"/>
    </source>
</evidence>
<dbReference type="CDD" id="cd05581">
    <property type="entry name" value="STKc_PDK1"/>
    <property type="match status" value="1"/>
</dbReference>
<name>A0AAD7G7F5_MYCRO</name>
<dbReference type="PROSITE" id="PS00108">
    <property type="entry name" value="PROTEIN_KINASE_ST"/>
    <property type="match status" value="1"/>
</dbReference>
<evidence type="ECO:0000256" key="6">
    <source>
        <dbReference type="ARBA" id="ARBA00022777"/>
    </source>
</evidence>
<comment type="catalytic activity">
    <reaction evidence="8">
        <text>L-threonyl-[protein] + ATP = O-phospho-L-threonyl-[protein] + ADP + H(+)</text>
        <dbReference type="Rhea" id="RHEA:46608"/>
        <dbReference type="Rhea" id="RHEA-COMP:11060"/>
        <dbReference type="Rhea" id="RHEA-COMP:11605"/>
        <dbReference type="ChEBI" id="CHEBI:15378"/>
        <dbReference type="ChEBI" id="CHEBI:30013"/>
        <dbReference type="ChEBI" id="CHEBI:30616"/>
        <dbReference type="ChEBI" id="CHEBI:61977"/>
        <dbReference type="ChEBI" id="CHEBI:456216"/>
        <dbReference type="EC" id="2.7.11.1"/>
    </reaction>
</comment>
<dbReference type="InterPro" id="IPR011009">
    <property type="entry name" value="Kinase-like_dom_sf"/>
</dbReference>
<feature type="domain" description="Protein kinase" evidence="11">
    <location>
        <begin position="107"/>
        <end position="383"/>
    </location>
</feature>
<evidence type="ECO:0000256" key="1">
    <source>
        <dbReference type="ARBA" id="ARBA00010006"/>
    </source>
</evidence>
<evidence type="ECO:0000256" key="3">
    <source>
        <dbReference type="ARBA" id="ARBA00022527"/>
    </source>
</evidence>
<keyword evidence="7" id="KW-0067">ATP-binding</keyword>
<keyword evidence="5" id="KW-0547">Nucleotide-binding</keyword>
<evidence type="ECO:0000313" key="13">
    <source>
        <dbReference type="Proteomes" id="UP001221757"/>
    </source>
</evidence>
<evidence type="ECO:0000256" key="9">
    <source>
        <dbReference type="ARBA" id="ARBA00048679"/>
    </source>
</evidence>
<evidence type="ECO:0000259" key="11">
    <source>
        <dbReference type="PROSITE" id="PS50011"/>
    </source>
</evidence>
<dbReference type="InterPro" id="IPR050236">
    <property type="entry name" value="Ser_Thr_kinase_AGC"/>
</dbReference>
<comment type="catalytic activity">
    <reaction evidence="9">
        <text>L-seryl-[protein] + ATP = O-phospho-L-seryl-[protein] + ADP + H(+)</text>
        <dbReference type="Rhea" id="RHEA:17989"/>
        <dbReference type="Rhea" id="RHEA-COMP:9863"/>
        <dbReference type="Rhea" id="RHEA-COMP:11604"/>
        <dbReference type="ChEBI" id="CHEBI:15378"/>
        <dbReference type="ChEBI" id="CHEBI:29999"/>
        <dbReference type="ChEBI" id="CHEBI:30616"/>
        <dbReference type="ChEBI" id="CHEBI:83421"/>
        <dbReference type="ChEBI" id="CHEBI:456216"/>
        <dbReference type="EC" id="2.7.11.1"/>
    </reaction>
</comment>
<dbReference type="AlphaFoldDB" id="A0AAD7G7F5"/>
<dbReference type="Pfam" id="PF00069">
    <property type="entry name" value="Pkinase"/>
    <property type="match status" value="1"/>
</dbReference>
<sequence length="696" mass="76684">MLQTEHTTPAIQTLADLSRNASVISTSSTDSEQEVTPPPRPRPIRTFSAPRSRSPQSPTTRGASRPPPSYLSRELGYTEPSPPLLSVPNGRPTSVPQPPGKPSLRDFQFGSTLGEGSYSTVNNALRCLFASPVLVKLGTSRIDGKQYAIKVITKSHLIRAHKVETAAAERKALIRLHGHPGIVSLFHAFQDEWSLYFVIDLAANGEMQSLISRLGSLSTRCVQYYAAQIADAIEYMHSKGVIHRDLKPENLLLDDAFRIKITDFGTGKVLENGEKRATTFVGTAQYQAPELLELKETTTSSDYWAFGCVLYQMIAGRFAFSDRSDYLTWQKVKKVEYEFPSGFDDQAKDLVQKLLVHDPLKRLGAGPGGSSNDPSALKAHAFFSSIVWKSLWTDPAPPIEPGLVRKEHPLAQGHDGNWEDVGATWDEIAGNEDSDGIEWSSDAEGPPRHNGLPSPHATDIGPKDEIKLSAFPLVQDVVRARSVSNDPSRDGSSSSSHESSSGNTADRLRDSMERLEIRSSGRSSPDGPARRDAIRLERERGRDRAPTPLRNNEPDPPDFATALKLLDGETILFDSPVEARTPRRRASRILLPIGGTPVKSKRRHLVLTNRRLFCLKPNMSIKSEVVFQPSDKGKDKGKDSRGVVSTVELRGERELIVMASSKTFIYGILYPFSAAVWAEKINNVLTTEAVPESIRT</sequence>
<keyword evidence="3" id="KW-0723">Serine/threonine-protein kinase</keyword>
<feature type="compositionally biased region" description="Polar residues" evidence="10">
    <location>
        <begin position="19"/>
        <end position="30"/>
    </location>
</feature>
<dbReference type="InterPro" id="IPR039046">
    <property type="entry name" value="PDPK1"/>
</dbReference>
<dbReference type="GO" id="GO:0035556">
    <property type="term" value="P:intracellular signal transduction"/>
    <property type="evidence" value="ECO:0007669"/>
    <property type="project" value="TreeGrafter"/>
</dbReference>
<feature type="compositionally biased region" description="Polar residues" evidence="10">
    <location>
        <begin position="1"/>
        <end position="11"/>
    </location>
</feature>
<dbReference type="PANTHER" id="PTHR24356:SF163">
    <property type="entry name" value="3-PHOSPHOINOSITIDE-DEPENDENT PROTEIN KINASE 1-RELATED"/>
    <property type="match status" value="1"/>
</dbReference>
<evidence type="ECO:0000313" key="12">
    <source>
        <dbReference type="EMBL" id="KAJ7675110.1"/>
    </source>
</evidence>
<accession>A0AAD7G7F5</accession>
<dbReference type="Gene3D" id="3.30.200.20">
    <property type="entry name" value="Phosphorylase Kinase, domain 1"/>
    <property type="match status" value="1"/>
</dbReference>
<keyword evidence="6 12" id="KW-0418">Kinase</keyword>
<evidence type="ECO:0000256" key="10">
    <source>
        <dbReference type="SAM" id="MobiDB-lite"/>
    </source>
</evidence>
<comment type="caution">
    <text evidence="12">The sequence shown here is derived from an EMBL/GenBank/DDBJ whole genome shotgun (WGS) entry which is preliminary data.</text>
</comment>
<organism evidence="12 13">
    <name type="scientific">Mycena rosella</name>
    <name type="common">Pink bonnet</name>
    <name type="synonym">Agaricus rosellus</name>
    <dbReference type="NCBI Taxonomy" id="1033263"/>
    <lineage>
        <taxon>Eukaryota</taxon>
        <taxon>Fungi</taxon>
        <taxon>Dikarya</taxon>
        <taxon>Basidiomycota</taxon>
        <taxon>Agaricomycotina</taxon>
        <taxon>Agaricomycetes</taxon>
        <taxon>Agaricomycetidae</taxon>
        <taxon>Agaricales</taxon>
        <taxon>Marasmiineae</taxon>
        <taxon>Mycenaceae</taxon>
        <taxon>Mycena</taxon>
    </lineage>
</organism>
<reference evidence="12" key="1">
    <citation type="submission" date="2023-03" db="EMBL/GenBank/DDBJ databases">
        <title>Massive genome expansion in bonnet fungi (Mycena s.s.) driven by repeated elements and novel gene families across ecological guilds.</title>
        <authorList>
            <consortium name="Lawrence Berkeley National Laboratory"/>
            <person name="Harder C.B."/>
            <person name="Miyauchi S."/>
            <person name="Viragh M."/>
            <person name="Kuo A."/>
            <person name="Thoen E."/>
            <person name="Andreopoulos B."/>
            <person name="Lu D."/>
            <person name="Skrede I."/>
            <person name="Drula E."/>
            <person name="Henrissat B."/>
            <person name="Morin E."/>
            <person name="Kohler A."/>
            <person name="Barry K."/>
            <person name="LaButti K."/>
            <person name="Morin E."/>
            <person name="Salamov A."/>
            <person name="Lipzen A."/>
            <person name="Mereny Z."/>
            <person name="Hegedus B."/>
            <person name="Baldrian P."/>
            <person name="Stursova M."/>
            <person name="Weitz H."/>
            <person name="Taylor A."/>
            <person name="Grigoriev I.V."/>
            <person name="Nagy L.G."/>
            <person name="Martin F."/>
            <person name="Kauserud H."/>
        </authorList>
    </citation>
    <scope>NUCLEOTIDE SEQUENCE</scope>
    <source>
        <strain evidence="12">CBHHK067</strain>
    </source>
</reference>
<comment type="similarity">
    <text evidence="1">Belongs to the protein kinase superfamily. AGC Ser/Thr protein kinase family. PDPK1 subfamily.</text>
</comment>
<keyword evidence="4" id="KW-0808">Transferase</keyword>
<dbReference type="Proteomes" id="UP001221757">
    <property type="component" value="Unassembled WGS sequence"/>
</dbReference>
<feature type="compositionally biased region" description="Basic and acidic residues" evidence="10">
    <location>
        <begin position="528"/>
        <end position="545"/>
    </location>
</feature>